<organism evidence="2 3">
    <name type="scientific">Bradyrhizobium cajani</name>
    <dbReference type="NCBI Taxonomy" id="1928661"/>
    <lineage>
        <taxon>Bacteria</taxon>
        <taxon>Pseudomonadati</taxon>
        <taxon>Pseudomonadota</taxon>
        <taxon>Alphaproteobacteria</taxon>
        <taxon>Hyphomicrobiales</taxon>
        <taxon>Nitrobacteraceae</taxon>
        <taxon>Bradyrhizobium</taxon>
    </lineage>
</organism>
<reference evidence="2 3" key="1">
    <citation type="submission" date="2019-12" db="EMBL/GenBank/DDBJ databases">
        <title>Draft genome sequences Bradyrhizobium cajani AMBPC1010, Bradyrhizobium pachyrhizi AMBPC1040 and Bradyrhizobium yuanmingense ALSPC3051, three plant growth promoting strains isolated from nodules of Cajanus cajan L. in Dominican Republic.</title>
        <authorList>
            <person name="Flores-Felix J.D."/>
            <person name="Araujo J."/>
            <person name="Diaz-Alcantara C."/>
            <person name="Gonzalez-Andres F."/>
            <person name="Velazquez E."/>
        </authorList>
    </citation>
    <scope>NUCLEOTIDE SEQUENCE [LARGE SCALE GENOMIC DNA]</scope>
    <source>
        <strain evidence="2 3">1010</strain>
    </source>
</reference>
<dbReference type="GO" id="GO:0016787">
    <property type="term" value="F:hydrolase activity"/>
    <property type="evidence" value="ECO:0007669"/>
    <property type="project" value="UniProtKB-KW"/>
</dbReference>
<dbReference type="AlphaFoldDB" id="A0A844TQT3"/>
<name>A0A844TQT3_9BRAD</name>
<dbReference type="Gene3D" id="3.40.710.10">
    <property type="entry name" value="DD-peptidase/beta-lactamase superfamily"/>
    <property type="match status" value="1"/>
</dbReference>
<dbReference type="InterPro" id="IPR012338">
    <property type="entry name" value="Beta-lactam/transpept-like"/>
</dbReference>
<dbReference type="Pfam" id="PF00144">
    <property type="entry name" value="Beta-lactamase"/>
    <property type="match status" value="1"/>
</dbReference>
<accession>A0A844TQT3</accession>
<dbReference type="Proteomes" id="UP000449969">
    <property type="component" value="Unassembled WGS sequence"/>
</dbReference>
<dbReference type="InterPro" id="IPR001466">
    <property type="entry name" value="Beta-lactam-related"/>
</dbReference>
<dbReference type="SUPFAM" id="SSF56601">
    <property type="entry name" value="beta-lactamase/transpeptidase-like"/>
    <property type="match status" value="1"/>
</dbReference>
<feature type="domain" description="Beta-lactamase-related" evidence="1">
    <location>
        <begin position="81"/>
        <end position="449"/>
    </location>
</feature>
<proteinExistence type="predicted"/>
<evidence type="ECO:0000313" key="3">
    <source>
        <dbReference type="Proteomes" id="UP000449969"/>
    </source>
</evidence>
<keyword evidence="2" id="KW-0378">Hydrolase</keyword>
<sequence length="461" mass="50332">MPDDVVSTLRRAMFRGGGMISQSGLRALACGVLVSLGAMSLGAMSLGAMSLGAMSLARAEGTYEIPAGAHFNQEKLARISEFFKNEVATGKIAGATVLIKQHGKPVYHEAFGVQDVVSKAPITDKTIFRLFSMSKAITAVVAMQLVEDGKIKLDDPVSKYIPSFANVKVGVEKKAEDGTKSLELVPPNRPMTVLDLMRHTSGITYGFYGDTLVRKAYREANIYAGDFDLAEFAERIAKLPLHNQPGALWQYGHSTDVLARVMEIAAGKPLLDIEREKLLDPLGMVDTGFLVTDPEKQKLLAQPLPNDSDFRVGRINDPTVVKKIQFASGGMVTTMADYERFAQMLLNGGSLDGKTILKPETFKLMTTDQVGPGSGVDRDYFYFPGDGFGFGLGLAVRTDPGNAKPPPPGDLGELKWDGASGCYFVIDRKQDMFFVLLEQTPTERQRVQRTLKQLVYEAMEK</sequence>
<evidence type="ECO:0000259" key="1">
    <source>
        <dbReference type="Pfam" id="PF00144"/>
    </source>
</evidence>
<dbReference type="InterPro" id="IPR050789">
    <property type="entry name" value="Diverse_Enzym_Activities"/>
</dbReference>
<dbReference type="PANTHER" id="PTHR43283:SF3">
    <property type="entry name" value="BETA-LACTAMASE FAMILY PROTEIN (AFU_ORTHOLOGUE AFUA_5G07500)"/>
    <property type="match status" value="1"/>
</dbReference>
<protein>
    <submittedName>
        <fullName evidence="2">Serine hydrolase</fullName>
    </submittedName>
</protein>
<gene>
    <name evidence="2" type="ORF">GPL20_28245</name>
</gene>
<dbReference type="PANTHER" id="PTHR43283">
    <property type="entry name" value="BETA-LACTAMASE-RELATED"/>
    <property type="match status" value="1"/>
</dbReference>
<comment type="caution">
    <text evidence="2">The sequence shown here is derived from an EMBL/GenBank/DDBJ whole genome shotgun (WGS) entry which is preliminary data.</text>
</comment>
<dbReference type="EMBL" id="WQNE01000028">
    <property type="protein sequence ID" value="MVT76890.1"/>
    <property type="molecule type" value="Genomic_DNA"/>
</dbReference>
<evidence type="ECO:0000313" key="2">
    <source>
        <dbReference type="EMBL" id="MVT76890.1"/>
    </source>
</evidence>
<keyword evidence="3" id="KW-1185">Reference proteome</keyword>